<evidence type="ECO:0000256" key="1">
    <source>
        <dbReference type="SAM" id="Coils"/>
    </source>
</evidence>
<gene>
    <name evidence="2" type="ORF">DX130_03230</name>
</gene>
<reference evidence="2 3" key="1">
    <citation type="submission" date="2018-08" db="EMBL/GenBank/DDBJ databases">
        <title>Paenibacillus sp. M4BSY-1, whole genome shotgun sequence.</title>
        <authorList>
            <person name="Tuo L."/>
        </authorList>
    </citation>
    <scope>NUCLEOTIDE SEQUENCE [LARGE SCALE GENOMIC DNA]</scope>
    <source>
        <strain evidence="2 3">M4BSY-1</strain>
    </source>
</reference>
<dbReference type="Proteomes" id="UP000261905">
    <property type="component" value="Unassembled WGS sequence"/>
</dbReference>
<comment type="caution">
    <text evidence="2">The sequence shown here is derived from an EMBL/GenBank/DDBJ whole genome shotgun (WGS) entry which is preliminary data.</text>
</comment>
<protein>
    <submittedName>
        <fullName evidence="2">Uncharacterized protein</fullName>
    </submittedName>
</protein>
<proteinExistence type="predicted"/>
<evidence type="ECO:0000313" key="3">
    <source>
        <dbReference type="Proteomes" id="UP000261905"/>
    </source>
</evidence>
<evidence type="ECO:0000313" key="2">
    <source>
        <dbReference type="EMBL" id="REK76093.1"/>
    </source>
</evidence>
<keyword evidence="3" id="KW-1185">Reference proteome</keyword>
<accession>A0A371PIX1</accession>
<keyword evidence="1" id="KW-0175">Coiled coil</keyword>
<dbReference type="AlphaFoldDB" id="A0A371PIX1"/>
<sequence>MNEIDLYVELLDDKAASKILKDFSQMVPGGFKNPTLRQKKTHIKNILRGQTTNIRKKRGVDPYFNHLAIYRSPENESQFSSMEPKVLFRTLYNSKIIPDHAKMALAQIYQPAALKVMLPQIIKNVQENKPAFALETGFDTEEEVEEYLRTTSNYVGVEGISYFLNDMKTRFSDEEIVRLSELESMIEQMTLLEFENRHHEFEQDPSYLVYYAYLVTHTGIAEDLRLGMALHVANHFITHHQKNHSGIVTQLDRLELELKQLSHLVNENEELNEKLKELKEKVKEQDKRKKQLEKEFREQSLSIERSNNLIKKLDADYAKQIEAQKVSQEKQVEQLQRQADELKRQLKESTQKRDRIIEEFRVEQQMEHFAVVCKVDNDFLKVFYPEITTLSLKEWDKKKTNISKFSQIYFQRDALNTTMIYSIQDFCSLNGIEAKYIHARNTKELIERIAFEKQQLLEVY</sequence>
<organism evidence="2 3">
    <name type="scientific">Paenibacillus paeoniae</name>
    <dbReference type="NCBI Taxonomy" id="2292705"/>
    <lineage>
        <taxon>Bacteria</taxon>
        <taxon>Bacillati</taxon>
        <taxon>Bacillota</taxon>
        <taxon>Bacilli</taxon>
        <taxon>Bacillales</taxon>
        <taxon>Paenibacillaceae</taxon>
        <taxon>Paenibacillus</taxon>
    </lineage>
</organism>
<dbReference type="EMBL" id="QUBQ01000001">
    <property type="protein sequence ID" value="REK76093.1"/>
    <property type="molecule type" value="Genomic_DNA"/>
</dbReference>
<name>A0A371PIX1_9BACL</name>
<feature type="coiled-coil region" evidence="1">
    <location>
        <begin position="251"/>
        <end position="359"/>
    </location>
</feature>